<feature type="region of interest" description="Disordered" evidence="1">
    <location>
        <begin position="182"/>
        <end position="304"/>
    </location>
</feature>
<protein>
    <submittedName>
        <fullName evidence="2">Uncharacterized protein</fullName>
    </submittedName>
</protein>
<feature type="compositionally biased region" description="Polar residues" evidence="1">
    <location>
        <begin position="362"/>
        <end position="386"/>
    </location>
</feature>
<feature type="region of interest" description="Disordered" evidence="1">
    <location>
        <begin position="316"/>
        <end position="390"/>
    </location>
</feature>
<dbReference type="Proteomes" id="UP001217918">
    <property type="component" value="Unassembled WGS sequence"/>
</dbReference>
<accession>A0AAD9I261</accession>
<evidence type="ECO:0000313" key="2">
    <source>
        <dbReference type="EMBL" id="KAK2069583.1"/>
    </source>
</evidence>
<dbReference type="EMBL" id="JAQQPM010000003">
    <property type="protein sequence ID" value="KAK2069583.1"/>
    <property type="molecule type" value="Genomic_DNA"/>
</dbReference>
<gene>
    <name evidence="2" type="ORF">P8C59_004146</name>
</gene>
<keyword evidence="3" id="KW-1185">Reference proteome</keyword>
<feature type="compositionally biased region" description="Acidic residues" evidence="1">
    <location>
        <begin position="288"/>
        <end position="304"/>
    </location>
</feature>
<sequence>MAGGNQNKTNFRTYDAQQRLIVAMLAAHPEFRPNMGETSRYLPDRTESSVEHQFRAIKKVAGLARARPGHPHLLKHMDLYLRHWEVAGNKTDQLDGLCVVAEGGAPTLVRKKCDCRAVAVKPSRNARASLLAEESPDQVKEIQKHFGESTADGLGFQFRNLKTLAKQVRDGVAQGKNAKDIVAGKIGSGGGPSSPATRNPSGASTPAARRVRRQDDGGDTGPRSAGGSVPARRGKAKRKASELAAEISAGDETSTGSEFGDGGKPKKKGTPKRVKGSASSKKAQEAIMIDDDDYEDDDDDEEKMDDDVAEAALLKRLKGEHSNSGSGFDTGFKKTPAPVQRRLFPTEEQMKGHFRTQKRSNDSTTSHPVHTAQSFAPINSPPSTKHSGTHPLLKTEAQDLAYHLHEDQTLSGTKYKTSIFGDGSMVSQPSHALSREALDQIKQAQPACDPSVFPDVPWQQTTGGGGGGGGSFGFNPLVGPDDDFMFDEYIALDPPGTA</sequence>
<comment type="caution">
    <text evidence="2">The sequence shown here is derived from an EMBL/GenBank/DDBJ whole genome shotgun (WGS) entry which is preliminary data.</text>
</comment>
<proteinExistence type="predicted"/>
<organism evidence="2 3">
    <name type="scientific">Phyllachora maydis</name>
    <dbReference type="NCBI Taxonomy" id="1825666"/>
    <lineage>
        <taxon>Eukaryota</taxon>
        <taxon>Fungi</taxon>
        <taxon>Dikarya</taxon>
        <taxon>Ascomycota</taxon>
        <taxon>Pezizomycotina</taxon>
        <taxon>Sordariomycetes</taxon>
        <taxon>Sordariomycetidae</taxon>
        <taxon>Phyllachorales</taxon>
        <taxon>Phyllachoraceae</taxon>
        <taxon>Phyllachora</taxon>
    </lineage>
</organism>
<dbReference type="AlphaFoldDB" id="A0AAD9I261"/>
<evidence type="ECO:0000256" key="1">
    <source>
        <dbReference type="SAM" id="MobiDB-lite"/>
    </source>
</evidence>
<feature type="compositionally biased region" description="Basic residues" evidence="1">
    <location>
        <begin position="265"/>
        <end position="275"/>
    </location>
</feature>
<reference evidence="2" key="1">
    <citation type="journal article" date="2023" name="Mol. Plant Microbe Interact.">
        <title>Elucidating the Obligate Nature and Biological Capacity of an Invasive Fungal Corn Pathogen.</title>
        <authorList>
            <person name="MacCready J.S."/>
            <person name="Roggenkamp E.M."/>
            <person name="Gdanetz K."/>
            <person name="Chilvers M.I."/>
        </authorList>
    </citation>
    <scope>NUCLEOTIDE SEQUENCE</scope>
    <source>
        <strain evidence="2">PM02</strain>
    </source>
</reference>
<name>A0AAD9I261_9PEZI</name>
<evidence type="ECO:0000313" key="3">
    <source>
        <dbReference type="Proteomes" id="UP001217918"/>
    </source>
</evidence>